<name>A0ABS6N6S4_9RHOB</name>
<feature type="domain" description="N-acetyltransferase" evidence="1">
    <location>
        <begin position="32"/>
        <end position="187"/>
    </location>
</feature>
<accession>A0ABS6N6S4</accession>
<dbReference type="InterPro" id="IPR000182">
    <property type="entry name" value="GNAT_dom"/>
</dbReference>
<dbReference type="InterPro" id="IPR051531">
    <property type="entry name" value="N-acetyltransferase"/>
</dbReference>
<dbReference type="PANTHER" id="PTHR43792:SF1">
    <property type="entry name" value="N-ACETYLTRANSFERASE DOMAIN-CONTAINING PROTEIN"/>
    <property type="match status" value="1"/>
</dbReference>
<evidence type="ECO:0000313" key="2">
    <source>
        <dbReference type="EMBL" id="MBV2359719.1"/>
    </source>
</evidence>
<dbReference type="Proteomes" id="UP001166293">
    <property type="component" value="Unassembled WGS sequence"/>
</dbReference>
<evidence type="ECO:0000259" key="1">
    <source>
        <dbReference type="PROSITE" id="PS51186"/>
    </source>
</evidence>
<evidence type="ECO:0000313" key="3">
    <source>
        <dbReference type="Proteomes" id="UP001166293"/>
    </source>
</evidence>
<protein>
    <submittedName>
        <fullName evidence="2">GNAT family N-acetyltransferase</fullName>
    </submittedName>
</protein>
<dbReference type="PANTHER" id="PTHR43792">
    <property type="entry name" value="GNAT FAMILY, PUTATIVE (AFU_ORTHOLOGUE AFUA_3G00765)-RELATED-RELATED"/>
    <property type="match status" value="1"/>
</dbReference>
<dbReference type="EMBL" id="JAHRWL010000001">
    <property type="protein sequence ID" value="MBV2359719.1"/>
    <property type="molecule type" value="Genomic_DNA"/>
</dbReference>
<gene>
    <name evidence="2" type="ORF">KUH32_08030</name>
</gene>
<dbReference type="RefSeq" id="WP_217777515.1">
    <property type="nucleotide sequence ID" value="NZ_JAHRWL010000001.1"/>
</dbReference>
<keyword evidence="3" id="KW-1185">Reference proteome</keyword>
<sequence length="192" mass="21077">MTAPVEQHRPGPGARTAARLGGKVPVIDTPRLQLRGPRIYDFDAFAEILCSDRAQHMGGPFSREAAWTDFAGYTALWMLHGHGLWTIDAQTQPSAGFVLVGYEYDDPEAELGIFLTETAEGQGIALEALEAARSYTFDNLRWTSVASFVDPENTRCIALMNRSGAERDRACEARLGDGTLVFRHHAPNPEDA</sequence>
<comment type="caution">
    <text evidence="2">The sequence shown here is derived from an EMBL/GenBank/DDBJ whole genome shotgun (WGS) entry which is preliminary data.</text>
</comment>
<proteinExistence type="predicted"/>
<dbReference type="Pfam" id="PF13302">
    <property type="entry name" value="Acetyltransf_3"/>
    <property type="match status" value="1"/>
</dbReference>
<reference evidence="2" key="1">
    <citation type="submission" date="2021-06" db="EMBL/GenBank/DDBJ databases">
        <title>Thalassococcus sp. CAU 1522 isolated from sea sand, Republic of Korea.</title>
        <authorList>
            <person name="Kim W."/>
        </authorList>
    </citation>
    <scope>NUCLEOTIDE SEQUENCE</scope>
    <source>
        <strain evidence="2">CAU 1522</strain>
    </source>
</reference>
<dbReference type="PROSITE" id="PS51186">
    <property type="entry name" value="GNAT"/>
    <property type="match status" value="1"/>
</dbReference>
<organism evidence="2 3">
    <name type="scientific">Thalassococcus arenae</name>
    <dbReference type="NCBI Taxonomy" id="2851652"/>
    <lineage>
        <taxon>Bacteria</taxon>
        <taxon>Pseudomonadati</taxon>
        <taxon>Pseudomonadota</taxon>
        <taxon>Alphaproteobacteria</taxon>
        <taxon>Rhodobacterales</taxon>
        <taxon>Roseobacteraceae</taxon>
        <taxon>Thalassococcus</taxon>
    </lineage>
</organism>